<sequence length="825" mass="93407">MSLSSISPFLPASSNLLNTNSPTDYVIAKESITTPELHDFINACEQQKLICSQRTYDCIINFLSCVNELNSLRQNICICEHLFGSIEDQIQKLNRLLSDPLVDTASKIRSITLLPQSVKYESNLQFFAFTSLCILRAAQLKKQKNYESYISNVIDVFCEIVNCHNKKVALNRAILGYVGKVEQPELAGTANIISAQLLCRCLSFLCLHAHYLETPSSSSGNVYAKQVIRLPLQPKEQPITVCEFRPSTVAPLSALQTSDFCNYFINSGDACSSLTINEVLLLPINQIHSVVQMFLLYNTIIVNSSSKEKLNFVFDSRFEQLPMRGFYVCECKKSPQLSQESDLHTWIKAQTDPDTLLSICNQLQGKFQISCFNRLEELSVVPIIKHTELDSMALIKLSLALFSECYLPEKEYMQIMNRACEENNTELVQKLLETNRFIDCFTYCAANDLFVNGFSPVDTACKLGHLSSLSHICLFCSQNGGEQLILHETPLRDNAVSLTVKHGNLEEFKFLINCFDINVGEIRCYDTQENLAQIAIKAKQFRMLEHLLSIPYANFTPTPYYFSLLEWTDMFQQSFNTHLPEQIKEAIKQAEQQNMDSFQFPETLSDAIGIGYHARSRVLIDAVKQNRPYIVYYCLEVGASSLALSDAMLSACMCKNYTILNLFIEKKCFNENDISVVQGCYPINIMEMLACFTTKYQLTYFKALLSSCPTFINLPILVHGSVLNFAVVTKHWELVRFLLKCTPDFTVRNRDGDNALHLAVKSKSSYGVEILLSAWPLQLLNEKSNGYLEQFTAYELAQKMNLSMIMTQLKTHVGQALAKSKVNLV</sequence>
<dbReference type="AlphaFoldDB" id="A0A3L8PQU4"/>
<accession>A0A3L8PQU4</accession>
<proteinExistence type="predicted"/>
<dbReference type="InterPro" id="IPR002110">
    <property type="entry name" value="Ankyrin_rpt"/>
</dbReference>
<evidence type="ECO:0000313" key="4">
    <source>
        <dbReference type="Proteomes" id="UP000281474"/>
    </source>
</evidence>
<organism evidence="3 4">
    <name type="scientific">Parashewanella curva</name>
    <dbReference type="NCBI Taxonomy" id="2338552"/>
    <lineage>
        <taxon>Bacteria</taxon>
        <taxon>Pseudomonadati</taxon>
        <taxon>Pseudomonadota</taxon>
        <taxon>Gammaproteobacteria</taxon>
        <taxon>Alteromonadales</taxon>
        <taxon>Shewanellaceae</taxon>
        <taxon>Parashewanella</taxon>
    </lineage>
</organism>
<keyword evidence="2" id="KW-0040">ANK repeat</keyword>
<dbReference type="PANTHER" id="PTHR24198">
    <property type="entry name" value="ANKYRIN REPEAT AND PROTEIN KINASE DOMAIN-CONTAINING PROTEIN"/>
    <property type="match status" value="1"/>
</dbReference>
<keyword evidence="1" id="KW-0677">Repeat</keyword>
<evidence type="ECO:0000313" key="3">
    <source>
        <dbReference type="EMBL" id="RLV57740.1"/>
    </source>
</evidence>
<reference evidence="3 4" key="1">
    <citation type="submission" date="2018-09" db="EMBL/GenBank/DDBJ databases">
        <title>Phylogeny of the Shewanellaceae, and recommendation for two new genera, Pseudoshewanella and Parashewanella.</title>
        <authorList>
            <person name="Wang G."/>
        </authorList>
    </citation>
    <scope>NUCLEOTIDE SEQUENCE [LARGE SCALE GENOMIC DNA]</scope>
    <source>
        <strain evidence="3 4">C51</strain>
    </source>
</reference>
<dbReference type="InterPro" id="IPR036770">
    <property type="entry name" value="Ankyrin_rpt-contain_sf"/>
</dbReference>
<keyword evidence="4" id="KW-1185">Reference proteome</keyword>
<comment type="caution">
    <text evidence="3">The sequence shown here is derived from an EMBL/GenBank/DDBJ whole genome shotgun (WGS) entry which is preliminary data.</text>
</comment>
<dbReference type="PANTHER" id="PTHR24198:SF165">
    <property type="entry name" value="ANKYRIN REPEAT-CONTAINING PROTEIN-RELATED"/>
    <property type="match status" value="1"/>
</dbReference>
<name>A0A3L8PQU4_9GAMM</name>
<dbReference type="SMART" id="SM00248">
    <property type="entry name" value="ANK"/>
    <property type="match status" value="5"/>
</dbReference>
<dbReference type="Proteomes" id="UP000281474">
    <property type="component" value="Unassembled WGS sequence"/>
</dbReference>
<evidence type="ECO:0000256" key="1">
    <source>
        <dbReference type="ARBA" id="ARBA00022737"/>
    </source>
</evidence>
<dbReference type="OrthoDB" id="5653238at2"/>
<dbReference type="Gene3D" id="1.25.40.20">
    <property type="entry name" value="Ankyrin repeat-containing domain"/>
    <property type="match status" value="2"/>
</dbReference>
<gene>
    <name evidence="3" type="ORF">D5018_20945</name>
</gene>
<dbReference type="RefSeq" id="WP_121840915.1">
    <property type="nucleotide sequence ID" value="NZ_ML014904.1"/>
</dbReference>
<dbReference type="SUPFAM" id="SSF48403">
    <property type="entry name" value="Ankyrin repeat"/>
    <property type="match status" value="1"/>
</dbReference>
<dbReference type="EMBL" id="QZEI01000155">
    <property type="protein sequence ID" value="RLV57740.1"/>
    <property type="molecule type" value="Genomic_DNA"/>
</dbReference>
<protein>
    <submittedName>
        <fullName evidence="3">Ankyrin repeat domain-containing protein</fullName>
    </submittedName>
</protein>
<evidence type="ECO:0000256" key="2">
    <source>
        <dbReference type="ARBA" id="ARBA00023043"/>
    </source>
</evidence>